<dbReference type="Proteomes" id="UP001143981">
    <property type="component" value="Unassembled WGS sequence"/>
</dbReference>
<keyword evidence="1" id="KW-0732">Signal</keyword>
<evidence type="ECO:0000313" key="3">
    <source>
        <dbReference type="Proteomes" id="UP001143981"/>
    </source>
</evidence>
<dbReference type="AlphaFoldDB" id="A0A9W7XST1"/>
<proteinExistence type="predicted"/>
<evidence type="ECO:0000313" key="2">
    <source>
        <dbReference type="EMBL" id="KAJ1718068.1"/>
    </source>
</evidence>
<protein>
    <submittedName>
        <fullName evidence="2">Uncharacterized protein</fullName>
    </submittedName>
</protein>
<name>A0A9W7XST1_9FUNG</name>
<dbReference type="EMBL" id="JANBOI010003936">
    <property type="protein sequence ID" value="KAJ1718068.1"/>
    <property type="molecule type" value="Genomic_DNA"/>
</dbReference>
<accession>A0A9W7XST1</accession>
<reference evidence="2" key="1">
    <citation type="submission" date="2022-07" db="EMBL/GenBank/DDBJ databases">
        <title>Phylogenomic reconstructions and comparative analyses of Kickxellomycotina fungi.</title>
        <authorList>
            <person name="Reynolds N.K."/>
            <person name="Stajich J.E."/>
            <person name="Barry K."/>
            <person name="Grigoriev I.V."/>
            <person name="Crous P."/>
            <person name="Smith M.E."/>
        </authorList>
    </citation>
    <scope>NUCLEOTIDE SEQUENCE</scope>
    <source>
        <strain evidence="2">BCRC 34381</strain>
    </source>
</reference>
<comment type="caution">
    <text evidence="2">The sequence shown here is derived from an EMBL/GenBank/DDBJ whole genome shotgun (WGS) entry which is preliminary data.</text>
</comment>
<evidence type="ECO:0000256" key="1">
    <source>
        <dbReference type="SAM" id="SignalP"/>
    </source>
</evidence>
<feature type="signal peptide" evidence="1">
    <location>
        <begin position="1"/>
        <end position="18"/>
    </location>
</feature>
<sequence length="113" mass="12175">MRAAFVFVLIAAVASVAAAGIIDDERNIIDQVARTMNSATTNDAVVGALQQLASALGDTKALSELRADTGSDEFNVGLRSLLADVNRAMWVFYDDKPTLDHLRTFAKRIHAVL</sequence>
<dbReference type="OrthoDB" id="5521052at2759"/>
<keyword evidence="3" id="KW-1185">Reference proteome</keyword>
<feature type="chain" id="PRO_5040832597" evidence="1">
    <location>
        <begin position="19"/>
        <end position="113"/>
    </location>
</feature>
<organism evidence="2 3">
    <name type="scientific">Coemansia biformis</name>
    <dbReference type="NCBI Taxonomy" id="1286918"/>
    <lineage>
        <taxon>Eukaryota</taxon>
        <taxon>Fungi</taxon>
        <taxon>Fungi incertae sedis</taxon>
        <taxon>Zoopagomycota</taxon>
        <taxon>Kickxellomycotina</taxon>
        <taxon>Kickxellomycetes</taxon>
        <taxon>Kickxellales</taxon>
        <taxon>Kickxellaceae</taxon>
        <taxon>Coemansia</taxon>
    </lineage>
</organism>
<gene>
    <name evidence="2" type="ORF">LPJ61_006891</name>
</gene>